<dbReference type="EMBL" id="JAGFMF010011617">
    <property type="protein sequence ID" value="KAG8518972.1"/>
    <property type="molecule type" value="Genomic_DNA"/>
</dbReference>
<feature type="non-terminal residue" evidence="1">
    <location>
        <position position="1"/>
    </location>
</feature>
<protein>
    <submittedName>
        <fullName evidence="1">Uncharacterized protein</fullName>
    </submittedName>
</protein>
<sequence>MNADLKTQLWELSAYQQPRKSKDLMKFSGSMWSSLLSGEFCLSSKSQSETKQKCLSMHDVNLEYLVFLSEIAGRIHINLEGSQFTQVHWI</sequence>
<name>A0A8J6AH91_GALPY</name>
<accession>A0A8J6AH91</accession>
<dbReference type="Proteomes" id="UP000700334">
    <property type="component" value="Unassembled WGS sequence"/>
</dbReference>
<reference evidence="1" key="1">
    <citation type="journal article" date="2021" name="Evol. Appl.">
        <title>The genome of the Pyrenean desman and the effects of bottlenecks and inbreeding on the genomic landscape of an endangered species.</title>
        <authorList>
            <person name="Escoda L."/>
            <person name="Castresana J."/>
        </authorList>
    </citation>
    <scope>NUCLEOTIDE SEQUENCE</scope>
    <source>
        <strain evidence="1">IBE-C5619</strain>
    </source>
</reference>
<dbReference type="AlphaFoldDB" id="A0A8J6AH91"/>
<proteinExistence type="predicted"/>
<keyword evidence="2" id="KW-1185">Reference proteome</keyword>
<gene>
    <name evidence="1" type="ORF">J0S82_009892</name>
</gene>
<comment type="caution">
    <text evidence="1">The sequence shown here is derived from an EMBL/GenBank/DDBJ whole genome shotgun (WGS) entry which is preliminary data.</text>
</comment>
<evidence type="ECO:0000313" key="2">
    <source>
        <dbReference type="Proteomes" id="UP000700334"/>
    </source>
</evidence>
<evidence type="ECO:0000313" key="1">
    <source>
        <dbReference type="EMBL" id="KAG8518972.1"/>
    </source>
</evidence>
<organism evidence="1 2">
    <name type="scientific">Galemys pyrenaicus</name>
    <name type="common">Iberian desman</name>
    <name type="synonym">Pyrenean desman</name>
    <dbReference type="NCBI Taxonomy" id="202257"/>
    <lineage>
        <taxon>Eukaryota</taxon>
        <taxon>Metazoa</taxon>
        <taxon>Chordata</taxon>
        <taxon>Craniata</taxon>
        <taxon>Vertebrata</taxon>
        <taxon>Euteleostomi</taxon>
        <taxon>Mammalia</taxon>
        <taxon>Eutheria</taxon>
        <taxon>Laurasiatheria</taxon>
        <taxon>Eulipotyphla</taxon>
        <taxon>Talpidae</taxon>
        <taxon>Galemys</taxon>
    </lineage>
</organism>